<dbReference type="Proteomes" id="UP000033452">
    <property type="component" value="Unassembled WGS sequence"/>
</dbReference>
<evidence type="ECO:0000256" key="1">
    <source>
        <dbReference type="ARBA" id="ARBA00005622"/>
    </source>
</evidence>
<keyword evidence="2" id="KW-0378">Hydrolase</keyword>
<dbReference type="PANTHER" id="PTHR40841">
    <property type="entry name" value="SIDEROPHORE TRIACETYLFUSARININE C ESTERASE"/>
    <property type="match status" value="1"/>
</dbReference>
<feature type="chain" id="PRO_5002475289" evidence="3">
    <location>
        <begin position="20"/>
        <end position="270"/>
    </location>
</feature>
<sequence>MTRALVILIGFMLCSVAFAKSEVHSEPMQFASTLTFKSQILQQNRSINVYLPAGYHENKQQKYPVIYLLDGSKDEDFIHIAGLVQFANFPWLNILPPSIVVGISNQDRKHDFTTLSNNALDKRDLPTQGGAKSFIAFIENELRPLVEQRYRTSQSNTLIGQSLGGLLASEILFHHTTLFDHYVIISPSLWWDDESLLAKPFSPAGLPKSVYIAVGKEGKVMERVAKQLHDKIAPQLKDKAQLHFRYFEELDHGDTLHLAVYDAFKQIQYQ</sequence>
<organism evidence="4 5">
    <name type="scientific">Pseudoalteromonas rubra</name>
    <dbReference type="NCBI Taxonomy" id="43658"/>
    <lineage>
        <taxon>Bacteria</taxon>
        <taxon>Pseudomonadati</taxon>
        <taxon>Pseudomonadota</taxon>
        <taxon>Gammaproteobacteria</taxon>
        <taxon>Alteromonadales</taxon>
        <taxon>Pseudoalteromonadaceae</taxon>
        <taxon>Pseudoalteromonas</taxon>
    </lineage>
</organism>
<comment type="caution">
    <text evidence="4">The sequence shown here is derived from an EMBL/GenBank/DDBJ whole genome shotgun (WGS) entry which is preliminary data.</text>
</comment>
<dbReference type="PATRIC" id="fig|43658.5.peg.4906"/>
<dbReference type="RefSeq" id="WP_046007344.1">
    <property type="nucleotide sequence ID" value="NZ_JXYA01000081.1"/>
</dbReference>
<dbReference type="EMBL" id="JXYA01000081">
    <property type="protein sequence ID" value="KJZ05068.1"/>
    <property type="molecule type" value="Genomic_DNA"/>
</dbReference>
<evidence type="ECO:0000313" key="4">
    <source>
        <dbReference type="EMBL" id="KJZ05068.1"/>
    </source>
</evidence>
<gene>
    <name evidence="4" type="ORF">TW77_23190</name>
</gene>
<proteinExistence type="inferred from homology"/>
<feature type="signal peptide" evidence="3">
    <location>
        <begin position="1"/>
        <end position="19"/>
    </location>
</feature>
<evidence type="ECO:0000313" key="5">
    <source>
        <dbReference type="Proteomes" id="UP000033452"/>
    </source>
</evidence>
<dbReference type="GO" id="GO:0016788">
    <property type="term" value="F:hydrolase activity, acting on ester bonds"/>
    <property type="evidence" value="ECO:0007669"/>
    <property type="project" value="TreeGrafter"/>
</dbReference>
<evidence type="ECO:0000256" key="3">
    <source>
        <dbReference type="SAM" id="SignalP"/>
    </source>
</evidence>
<dbReference type="InterPro" id="IPR052558">
    <property type="entry name" value="Siderophore_Hydrolase_D"/>
</dbReference>
<keyword evidence="5" id="KW-1185">Reference proteome</keyword>
<keyword evidence="3" id="KW-0732">Signal</keyword>
<accession>A0A0F4QBM9</accession>
<comment type="similarity">
    <text evidence="1">Belongs to the esterase D family.</text>
</comment>
<dbReference type="Pfam" id="PF00756">
    <property type="entry name" value="Esterase"/>
    <property type="match status" value="1"/>
</dbReference>
<reference evidence="4 5" key="1">
    <citation type="journal article" date="2015" name="BMC Genomics">
        <title>Genome mining reveals unlocked bioactive potential of marine Gram-negative bacteria.</title>
        <authorList>
            <person name="Machado H."/>
            <person name="Sonnenschein E.C."/>
            <person name="Melchiorsen J."/>
            <person name="Gram L."/>
        </authorList>
    </citation>
    <scope>NUCLEOTIDE SEQUENCE [LARGE SCALE GENOMIC DNA]</scope>
    <source>
        <strain evidence="4 5">S2471</strain>
    </source>
</reference>
<dbReference type="Gene3D" id="3.40.50.1820">
    <property type="entry name" value="alpha/beta hydrolase"/>
    <property type="match status" value="1"/>
</dbReference>
<dbReference type="AlphaFoldDB" id="A0A0F4QBM9"/>
<dbReference type="OrthoDB" id="9784036at2"/>
<protein>
    <submittedName>
        <fullName evidence="4">Esterase</fullName>
    </submittedName>
</protein>
<dbReference type="SUPFAM" id="SSF53474">
    <property type="entry name" value="alpha/beta-Hydrolases"/>
    <property type="match status" value="1"/>
</dbReference>
<dbReference type="InterPro" id="IPR029058">
    <property type="entry name" value="AB_hydrolase_fold"/>
</dbReference>
<dbReference type="InterPro" id="IPR000801">
    <property type="entry name" value="Esterase-like"/>
</dbReference>
<name>A0A0F4QBM9_9GAMM</name>
<dbReference type="PANTHER" id="PTHR40841:SF2">
    <property type="entry name" value="SIDEROPHORE-DEGRADING ESTERASE (EUROFUNG)"/>
    <property type="match status" value="1"/>
</dbReference>
<evidence type="ECO:0000256" key="2">
    <source>
        <dbReference type="ARBA" id="ARBA00022801"/>
    </source>
</evidence>